<comment type="caution">
    <text evidence="6">The sequence shown here is derived from an EMBL/GenBank/DDBJ whole genome shotgun (WGS) entry which is preliminary data.</text>
</comment>
<dbReference type="GO" id="GO:0030313">
    <property type="term" value="C:cell envelope"/>
    <property type="evidence" value="ECO:0007669"/>
    <property type="project" value="UniProtKB-SubCell"/>
</dbReference>
<keyword evidence="3" id="KW-0732">Signal</keyword>
<dbReference type="Pfam" id="PF13407">
    <property type="entry name" value="Peripla_BP_4"/>
    <property type="match status" value="1"/>
</dbReference>
<dbReference type="InterPro" id="IPR025997">
    <property type="entry name" value="SBP_2_dom"/>
</dbReference>
<keyword evidence="4" id="KW-1133">Transmembrane helix</keyword>
<comment type="similarity">
    <text evidence="2">Belongs to the bacterial solute-binding protein 2 family.</text>
</comment>
<keyword evidence="7" id="KW-1185">Reference proteome</keyword>
<gene>
    <name evidence="6" type="ORF">F7O84_15800</name>
</gene>
<evidence type="ECO:0000313" key="6">
    <source>
        <dbReference type="EMBL" id="KAB1435840.1"/>
    </source>
</evidence>
<dbReference type="AlphaFoldDB" id="A0A7V7QI66"/>
<dbReference type="SUPFAM" id="SSF53822">
    <property type="entry name" value="Periplasmic binding protein-like I"/>
    <property type="match status" value="1"/>
</dbReference>
<keyword evidence="4" id="KW-0472">Membrane</keyword>
<reference evidence="6 7" key="1">
    <citation type="submission" date="2019-09" db="EMBL/GenBank/DDBJ databases">
        <authorList>
            <person name="Valk L.C."/>
        </authorList>
    </citation>
    <scope>NUCLEOTIDE SEQUENCE [LARGE SCALE GENOMIC DNA]</scope>
    <source>
        <strain evidence="6">GalUA</strain>
    </source>
</reference>
<sequence length="356" mass="39866">MEVDTVYALEVRLMLELWWKLEFLYQVRRIATMRNTKKLITWMIWLLAFILIVFLLTRCNAKDNKTVKIVYVSKVLDDNNAFWFSLIEGTEIAAKEYGVELTILAPDSESDYEKQNDMIANAIALKPDAILLSPADNEKTLPAAKKIKEAGIKLILIDSQMAEPIEDALIATDNIEAGKKVGQLVNHLIKENSKIAVVSHVQGTSTAIAREVGLRIALGEDEKRIVDVVFSDSEYDKAYQVTKELLQVHPDVDIIAGLNEYSAIGAARAVRDLKLTDSIKLIGFDSSVEEIQLLESGVFDGIVVQKAFNMGYIGLETAIKILRGEEVATNIDSGSNIVRKDDIYTEENQKLLFPFR</sequence>
<dbReference type="GO" id="GO:0030246">
    <property type="term" value="F:carbohydrate binding"/>
    <property type="evidence" value="ECO:0007669"/>
    <property type="project" value="UniProtKB-ARBA"/>
</dbReference>
<accession>A0A7V7QI66</accession>
<dbReference type="Proteomes" id="UP000461768">
    <property type="component" value="Unassembled WGS sequence"/>
</dbReference>
<reference evidence="6 7" key="2">
    <citation type="submission" date="2020-02" db="EMBL/GenBank/DDBJ databases">
        <title>Candidatus Galacturonibacter soehngenii shows hetero-acetogenic catabolism of galacturonic acid but lacks a canonical carbon monoxide dehydrogenase/acetyl-CoA synthase complex.</title>
        <authorList>
            <person name="Diender M."/>
            <person name="Stouten G.R."/>
            <person name="Petersen J.F."/>
            <person name="Nielsen P.H."/>
            <person name="Dueholm M.S."/>
            <person name="Pronk J.T."/>
            <person name="Van Loosdrecht M.C.M."/>
        </authorList>
    </citation>
    <scope>NUCLEOTIDE SEQUENCE [LARGE SCALE GENOMIC DNA]</scope>
    <source>
        <strain evidence="6">GalUA</strain>
    </source>
</reference>
<dbReference type="Gene3D" id="3.40.50.2300">
    <property type="match status" value="2"/>
</dbReference>
<feature type="domain" description="Periplasmic binding protein" evidence="5">
    <location>
        <begin position="78"/>
        <end position="326"/>
    </location>
</feature>
<dbReference type="EMBL" id="WAGX01000007">
    <property type="protein sequence ID" value="KAB1435840.1"/>
    <property type="molecule type" value="Genomic_DNA"/>
</dbReference>
<evidence type="ECO:0000259" key="5">
    <source>
        <dbReference type="Pfam" id="PF13407"/>
    </source>
</evidence>
<comment type="subcellular location">
    <subcellularLocation>
        <location evidence="1">Cell envelope</location>
    </subcellularLocation>
</comment>
<organism evidence="6 7">
    <name type="scientific">Candidatus Galacturonatibacter soehngenii</name>
    <dbReference type="NCBI Taxonomy" id="2307010"/>
    <lineage>
        <taxon>Bacteria</taxon>
        <taxon>Bacillati</taxon>
        <taxon>Bacillota</taxon>
        <taxon>Clostridia</taxon>
        <taxon>Lachnospirales</taxon>
        <taxon>Lachnospiraceae</taxon>
        <taxon>Candidatus Galacturonatibacter</taxon>
    </lineage>
</organism>
<evidence type="ECO:0000256" key="1">
    <source>
        <dbReference type="ARBA" id="ARBA00004196"/>
    </source>
</evidence>
<protein>
    <submittedName>
        <fullName evidence="6">ABC transporter substrate-binding protein</fullName>
    </submittedName>
</protein>
<evidence type="ECO:0000256" key="3">
    <source>
        <dbReference type="ARBA" id="ARBA00022729"/>
    </source>
</evidence>
<evidence type="ECO:0000256" key="2">
    <source>
        <dbReference type="ARBA" id="ARBA00007639"/>
    </source>
</evidence>
<proteinExistence type="inferred from homology"/>
<dbReference type="PANTHER" id="PTHR46847">
    <property type="entry name" value="D-ALLOSE-BINDING PERIPLASMIC PROTEIN-RELATED"/>
    <property type="match status" value="1"/>
</dbReference>
<feature type="transmembrane region" description="Helical" evidence="4">
    <location>
        <begin position="39"/>
        <end position="57"/>
    </location>
</feature>
<dbReference type="PANTHER" id="PTHR46847:SF1">
    <property type="entry name" value="D-ALLOSE-BINDING PERIPLASMIC PROTEIN-RELATED"/>
    <property type="match status" value="1"/>
</dbReference>
<name>A0A7V7QI66_9FIRM</name>
<evidence type="ECO:0000256" key="4">
    <source>
        <dbReference type="SAM" id="Phobius"/>
    </source>
</evidence>
<keyword evidence="4" id="KW-0812">Transmembrane</keyword>
<evidence type="ECO:0000313" key="7">
    <source>
        <dbReference type="Proteomes" id="UP000461768"/>
    </source>
</evidence>
<dbReference type="CDD" id="cd20006">
    <property type="entry name" value="PBP1_ABC_sugar_binding-like"/>
    <property type="match status" value="1"/>
</dbReference>
<dbReference type="OrthoDB" id="569491at2"/>
<dbReference type="InterPro" id="IPR028082">
    <property type="entry name" value="Peripla_BP_I"/>
</dbReference>